<dbReference type="SUPFAM" id="SSF159888">
    <property type="entry name" value="YdhG-like"/>
    <property type="match status" value="1"/>
</dbReference>
<dbReference type="AlphaFoldDB" id="A0A437KMB8"/>
<reference evidence="2 3" key="1">
    <citation type="submission" date="2019-01" db="EMBL/GenBank/DDBJ databases">
        <authorList>
            <person name="Chen W.-M."/>
        </authorList>
    </citation>
    <scope>NUCLEOTIDE SEQUENCE [LARGE SCALE GENOMIC DNA]</scope>
    <source>
        <strain evidence="2 3">BBQ-12</strain>
    </source>
</reference>
<dbReference type="InterPro" id="IPR016786">
    <property type="entry name" value="YdeI_bac"/>
</dbReference>
<dbReference type="PIRSF" id="PIRSF021308">
    <property type="entry name" value="UCP021308"/>
    <property type="match status" value="1"/>
</dbReference>
<dbReference type="Proteomes" id="UP000285211">
    <property type="component" value="Unassembled WGS sequence"/>
</dbReference>
<evidence type="ECO:0000313" key="2">
    <source>
        <dbReference type="EMBL" id="RVT72302.1"/>
    </source>
</evidence>
<keyword evidence="3" id="KW-1185">Reference proteome</keyword>
<evidence type="ECO:0000313" key="3">
    <source>
        <dbReference type="Proteomes" id="UP000285211"/>
    </source>
</evidence>
<dbReference type="Pfam" id="PF08818">
    <property type="entry name" value="DUF1801"/>
    <property type="match status" value="1"/>
</dbReference>
<dbReference type="EMBL" id="SACJ01000013">
    <property type="protein sequence ID" value="RVT72302.1"/>
    <property type="molecule type" value="Genomic_DNA"/>
</dbReference>
<dbReference type="InterPro" id="IPR014922">
    <property type="entry name" value="YdhG-like"/>
</dbReference>
<comment type="caution">
    <text evidence="2">The sequence shown here is derived from an EMBL/GenBank/DDBJ whole genome shotgun (WGS) entry which is preliminary data.</text>
</comment>
<evidence type="ECO:0000259" key="1">
    <source>
        <dbReference type="Pfam" id="PF08818"/>
    </source>
</evidence>
<gene>
    <name evidence="2" type="ORF">EOD40_16010</name>
</gene>
<dbReference type="Pfam" id="PF13376">
    <property type="entry name" value="OmdA"/>
    <property type="match status" value="1"/>
</dbReference>
<feature type="domain" description="YdhG-like" evidence="1">
    <location>
        <begin position="15"/>
        <end position="112"/>
    </location>
</feature>
<dbReference type="RefSeq" id="WP_128197249.1">
    <property type="nucleotide sequence ID" value="NZ_SACJ01000013.1"/>
</dbReference>
<accession>A0A437KMB8</accession>
<name>A0A437KMB8_9FLAO</name>
<dbReference type="Gene3D" id="3.90.1150.200">
    <property type="match status" value="1"/>
</dbReference>
<proteinExistence type="predicted"/>
<organism evidence="2 3">
    <name type="scientific">Flavobacterium sufflavum</name>
    <dbReference type="NCBI Taxonomy" id="1921138"/>
    <lineage>
        <taxon>Bacteria</taxon>
        <taxon>Pseudomonadati</taxon>
        <taxon>Bacteroidota</taxon>
        <taxon>Flavobacteriia</taxon>
        <taxon>Flavobacteriales</taxon>
        <taxon>Flavobacteriaceae</taxon>
        <taxon>Flavobacterium</taxon>
    </lineage>
</organism>
<protein>
    <recommendedName>
        <fullName evidence="1">YdhG-like domain-containing protein</fullName>
    </recommendedName>
</protein>
<sequence length="192" mass="22588">MNPKVEQFLSKAKKWQDEMTLLREIILECNLTEDFKWMHPCYTLDNANIVLIHGFKDYCALLFFKGVLMKDEKGILIQQTENVQDRRQIRFKNVEEIEKLESVIKEYINKAIAIEKAGLKVVMKTTEEFNMPEEFKTILDDMPELNKAFYALTPGRQKAYLLYFSSAKQSKTREARIEKYMDKILDGKGLDD</sequence>
<dbReference type="OrthoDB" id="214150at2"/>